<feature type="domain" description="Bifunctional inhibitor/plant lipid transfer protein/seed storage helical" evidence="1">
    <location>
        <begin position="42"/>
        <end position="112"/>
    </location>
</feature>
<dbReference type="SUPFAM" id="SSF47699">
    <property type="entry name" value="Bifunctional inhibitor/lipid-transfer protein/seed storage 2S albumin"/>
    <property type="match status" value="1"/>
</dbReference>
<dbReference type="InterPro" id="IPR044741">
    <property type="entry name" value="NsLTP-like"/>
</dbReference>
<dbReference type="InterPro" id="IPR036312">
    <property type="entry name" value="Bifun_inhib/LTP/seed_sf"/>
</dbReference>
<protein>
    <recommendedName>
        <fullName evidence="1">Bifunctional inhibitor/plant lipid transfer protein/seed storage helical domain-containing protein</fullName>
    </recommendedName>
</protein>
<dbReference type="SMART" id="SM00499">
    <property type="entry name" value="AAI"/>
    <property type="match status" value="1"/>
</dbReference>
<evidence type="ECO:0000313" key="3">
    <source>
        <dbReference type="Proteomes" id="UP000467841"/>
    </source>
</evidence>
<dbReference type="Gene3D" id="1.10.110.10">
    <property type="entry name" value="Plant lipid-transfer and hydrophobic proteins"/>
    <property type="match status" value="1"/>
</dbReference>
<dbReference type="EMBL" id="CACVBM020000588">
    <property type="protein sequence ID" value="CAA7021101.1"/>
    <property type="molecule type" value="Genomic_DNA"/>
</dbReference>
<dbReference type="InterPro" id="IPR039265">
    <property type="entry name" value="DIR1-like"/>
</dbReference>
<dbReference type="Pfam" id="PF00234">
    <property type="entry name" value="Tryp_alpha_amyl"/>
    <property type="match status" value="1"/>
</dbReference>
<dbReference type="PANTHER" id="PTHR33122">
    <property type="entry name" value="LIPID BINDING PROTEIN-RELATED"/>
    <property type="match status" value="1"/>
</dbReference>
<dbReference type="InterPro" id="IPR016140">
    <property type="entry name" value="Bifunc_inhib/LTP/seed_store"/>
</dbReference>
<comment type="caution">
    <text evidence="2">The sequence shown here is derived from an EMBL/GenBank/DDBJ whole genome shotgun (WGS) entry which is preliminary data.</text>
</comment>
<accession>A0A6D2I2E5</accession>
<organism evidence="2 3">
    <name type="scientific">Microthlaspi erraticum</name>
    <dbReference type="NCBI Taxonomy" id="1685480"/>
    <lineage>
        <taxon>Eukaryota</taxon>
        <taxon>Viridiplantae</taxon>
        <taxon>Streptophyta</taxon>
        <taxon>Embryophyta</taxon>
        <taxon>Tracheophyta</taxon>
        <taxon>Spermatophyta</taxon>
        <taxon>Magnoliopsida</taxon>
        <taxon>eudicotyledons</taxon>
        <taxon>Gunneridae</taxon>
        <taxon>Pentapetalae</taxon>
        <taxon>rosids</taxon>
        <taxon>malvids</taxon>
        <taxon>Brassicales</taxon>
        <taxon>Brassicaceae</taxon>
        <taxon>Coluteocarpeae</taxon>
        <taxon>Microthlaspi</taxon>
    </lineage>
</organism>
<reference evidence="2" key="1">
    <citation type="submission" date="2020-01" db="EMBL/GenBank/DDBJ databases">
        <authorList>
            <person name="Mishra B."/>
        </authorList>
    </citation>
    <scope>NUCLEOTIDE SEQUENCE [LARGE SCALE GENOMIC DNA]</scope>
</reference>
<dbReference type="GO" id="GO:0005504">
    <property type="term" value="F:fatty acid binding"/>
    <property type="evidence" value="ECO:0007669"/>
    <property type="project" value="InterPro"/>
</dbReference>
<name>A0A6D2I2E5_9BRAS</name>
<gene>
    <name evidence="2" type="ORF">MERR_LOCUS8336</name>
</gene>
<evidence type="ECO:0000259" key="1">
    <source>
        <dbReference type="SMART" id="SM00499"/>
    </source>
</evidence>
<dbReference type="CDD" id="cd04660">
    <property type="entry name" value="nsLTP_like"/>
    <property type="match status" value="1"/>
</dbReference>
<dbReference type="OrthoDB" id="656626at2759"/>
<dbReference type="Proteomes" id="UP000467841">
    <property type="component" value="Unassembled WGS sequence"/>
</dbReference>
<proteinExistence type="predicted"/>
<dbReference type="GO" id="GO:0009627">
    <property type="term" value="P:systemic acquired resistance"/>
    <property type="evidence" value="ECO:0007669"/>
    <property type="project" value="InterPro"/>
</dbReference>
<keyword evidence="3" id="KW-1185">Reference proteome</keyword>
<evidence type="ECO:0000313" key="2">
    <source>
        <dbReference type="EMBL" id="CAA7021101.1"/>
    </source>
</evidence>
<dbReference type="PANTHER" id="PTHR33122:SF43">
    <property type="entry name" value="BIFUNCTIONAL INHIBITOR_PLANT LIPID TRANSFER PROTEIN_SEED STORAGE HELICAL DOMAIN-CONTAINING PROTEIN"/>
    <property type="match status" value="1"/>
</dbReference>
<dbReference type="AlphaFoldDB" id="A0A6D2I2E5"/>
<sequence length="139" mass="15455">MVKSEKERMDSNKTKTFIKFAALAMVLAALVVLEEPTSIPVCNIDANYLEKCRPAVTGNNPPPPRNECCEVLQAANLECICRFKSYLPIFTMVSSKVQSLLSKCRVTTIPSCLSSFQELSWIQKSCPATDLKSLNYNIS</sequence>